<accession>A0ABN0NEW2</accession>
<dbReference type="Gene3D" id="3.40.190.10">
    <property type="entry name" value="Periplasmic binding protein-like II"/>
    <property type="match status" value="2"/>
</dbReference>
<dbReference type="Pfam" id="PF00497">
    <property type="entry name" value="SBP_bac_3"/>
    <property type="match status" value="1"/>
</dbReference>
<reference evidence="3" key="1">
    <citation type="journal article" date="2012" name="J. Bacteriol.">
        <title>Genome sequences of type strains of seven species of the marine bacterium Pseudoalteromonas.</title>
        <authorList>
            <person name="Xie B.B."/>
            <person name="Shu Y.L."/>
            <person name="Qin Q.L."/>
            <person name="Rong J.C."/>
            <person name="Zhang X.Y."/>
            <person name="Chen X.L."/>
            <person name="Shi M."/>
            <person name="He H.L."/>
            <person name="Zhou B.C."/>
            <person name="Zhang Y.Z."/>
        </authorList>
    </citation>
    <scope>NUCLEOTIDE SEQUENCE [LARGE SCALE GENOMIC DNA]</scope>
    <source>
        <strain evidence="3">NCIMB 2128</strain>
    </source>
</reference>
<evidence type="ECO:0000259" key="2">
    <source>
        <dbReference type="Pfam" id="PF00497"/>
    </source>
</evidence>
<name>A0ABN0NEW2_9GAMM</name>
<dbReference type="InterPro" id="IPR001638">
    <property type="entry name" value="Solute-binding_3/MltF_N"/>
</dbReference>
<evidence type="ECO:0000313" key="3">
    <source>
        <dbReference type="EMBL" id="ERG59652.1"/>
    </source>
</evidence>
<evidence type="ECO:0000313" key="4">
    <source>
        <dbReference type="Proteomes" id="UP000016534"/>
    </source>
</evidence>
<organism evidence="3 4">
    <name type="scientific">Pseudoalteromonas undina</name>
    <dbReference type="NCBI Taxonomy" id="43660"/>
    <lineage>
        <taxon>Bacteria</taxon>
        <taxon>Pseudomonadati</taxon>
        <taxon>Pseudomonadota</taxon>
        <taxon>Gammaproteobacteria</taxon>
        <taxon>Alteromonadales</taxon>
        <taxon>Pseudoalteromonadaceae</taxon>
        <taxon>Pseudoalteromonas</taxon>
    </lineage>
</organism>
<dbReference type="SUPFAM" id="SSF53850">
    <property type="entry name" value="Periplasmic binding protein-like II"/>
    <property type="match status" value="1"/>
</dbReference>
<comment type="caution">
    <text evidence="3">The sequence shown here is derived from an EMBL/GenBank/DDBJ whole genome shotgun (WGS) entry which is preliminary data.</text>
</comment>
<proteinExistence type="predicted"/>
<protein>
    <submittedName>
        <fullName evidence="3">Amino acid ABC transporter periplasmic protein</fullName>
    </submittedName>
</protein>
<feature type="chain" id="PRO_5045979907" evidence="1">
    <location>
        <begin position="20"/>
        <end position="232"/>
    </location>
</feature>
<reference evidence="3" key="2">
    <citation type="submission" date="2013-04" db="EMBL/GenBank/DDBJ databases">
        <title>Genome sequence of Pseudoalteromonas undina.</title>
        <authorList>
            <person name="Xie B.-B."/>
            <person name="Rong J.-C."/>
            <person name="Qin Q.-L."/>
            <person name="Shu Y.-L."/>
            <person name="Zhang Y.-Z."/>
        </authorList>
    </citation>
    <scope>NUCLEOTIDE SEQUENCE</scope>
    <source>
        <strain evidence="3">NCIMB 2128</strain>
    </source>
</reference>
<sequence length="232" mass="26169">MCRTFYTLIFILLCLDANANSKNLILGFIQDYPPYSYELNNQPKGRHVEQIIAISTTSGVAVDIEFYPVQQLLRKAVNGDIDGIVGLVYRDDRAEFLDYVLATKIDEVTVSLYTLKQKRNIDELINKKAILAAKIGFALNDDLHAKLNAKGVELYRFSDISIVLKLMESERIDGIIHSDNAITLENQYKNILFKSEEVLTSEPTYLTFSKTLNPVKVKLASKLSSALLDSKK</sequence>
<gene>
    <name evidence="3" type="ORF">PUND_16183</name>
</gene>
<dbReference type="Proteomes" id="UP000016534">
    <property type="component" value="Unassembled WGS sequence"/>
</dbReference>
<evidence type="ECO:0000256" key="1">
    <source>
        <dbReference type="SAM" id="SignalP"/>
    </source>
</evidence>
<dbReference type="EMBL" id="AHCF02000041">
    <property type="protein sequence ID" value="ERG59652.1"/>
    <property type="molecule type" value="Genomic_DNA"/>
</dbReference>
<feature type="signal peptide" evidence="1">
    <location>
        <begin position="1"/>
        <end position="19"/>
    </location>
</feature>
<feature type="domain" description="Solute-binding protein family 3/N-terminal" evidence="2">
    <location>
        <begin position="24"/>
        <end position="148"/>
    </location>
</feature>
<keyword evidence="1" id="KW-0732">Signal</keyword>
<keyword evidence="4" id="KW-1185">Reference proteome</keyword>